<feature type="chain" id="PRO_5020697428" evidence="1">
    <location>
        <begin position="18"/>
        <end position="395"/>
    </location>
</feature>
<keyword evidence="1" id="KW-0732">Signal</keyword>
<comment type="caution">
    <text evidence="2">The sequence shown here is derived from an EMBL/GenBank/DDBJ whole genome shotgun (WGS) entry which is preliminary data.</text>
</comment>
<dbReference type="GO" id="GO:0016787">
    <property type="term" value="F:hydrolase activity"/>
    <property type="evidence" value="ECO:0007669"/>
    <property type="project" value="UniProtKB-KW"/>
</dbReference>
<evidence type="ECO:0000256" key="1">
    <source>
        <dbReference type="SAM" id="SignalP"/>
    </source>
</evidence>
<accession>A0A4R8DGE1</accession>
<dbReference type="AlphaFoldDB" id="A0A4R8DGE1"/>
<dbReference type="RefSeq" id="WP_133996214.1">
    <property type="nucleotide sequence ID" value="NZ_SODV01000002.1"/>
</dbReference>
<keyword evidence="2" id="KW-0378">Hydrolase</keyword>
<name>A0A4R8DGE1_9BACT</name>
<dbReference type="EMBL" id="SODV01000002">
    <property type="protein sequence ID" value="TDW96176.1"/>
    <property type="molecule type" value="Genomic_DNA"/>
</dbReference>
<organism evidence="2 3">
    <name type="scientific">Dinghuibacter silviterrae</name>
    <dbReference type="NCBI Taxonomy" id="1539049"/>
    <lineage>
        <taxon>Bacteria</taxon>
        <taxon>Pseudomonadati</taxon>
        <taxon>Bacteroidota</taxon>
        <taxon>Chitinophagia</taxon>
        <taxon>Chitinophagales</taxon>
        <taxon>Chitinophagaceae</taxon>
        <taxon>Dinghuibacter</taxon>
    </lineage>
</organism>
<evidence type="ECO:0000313" key="2">
    <source>
        <dbReference type="EMBL" id="TDW96176.1"/>
    </source>
</evidence>
<dbReference type="OrthoDB" id="1113833at2"/>
<gene>
    <name evidence="2" type="ORF">EDB95_4000</name>
</gene>
<reference evidence="2 3" key="1">
    <citation type="submission" date="2019-03" db="EMBL/GenBank/DDBJ databases">
        <title>Genomic Encyclopedia of Type Strains, Phase IV (KMG-IV): sequencing the most valuable type-strain genomes for metagenomic binning, comparative biology and taxonomic classification.</title>
        <authorList>
            <person name="Goeker M."/>
        </authorList>
    </citation>
    <scope>NUCLEOTIDE SEQUENCE [LARGE SCALE GENOMIC DNA]</scope>
    <source>
        <strain evidence="2 3">DSM 100059</strain>
    </source>
</reference>
<evidence type="ECO:0000313" key="3">
    <source>
        <dbReference type="Proteomes" id="UP000294498"/>
    </source>
</evidence>
<sequence length="395" mass="43586">MKYLWLIALLPALTASAQERRDFPSVFEAWNPAQNLNEGPSGPTVPLTGTKFEIMARHDLVFLGWQGLWLHTNDSSITLASHFTPQSIQMALKVRASLLALNPHIILLAQVDYRSSNDKLLRLPPGSPVWKHDASGNRIPTGEPAEYGVNYFLDFGSPLVQHMAAEQCAALVKSGVFDGCMLDWWHDKASDDPDGSARVGLIKAIRAAAGPDALILGNVNGSLPTKTAADLNGMYMEGFGSPFFPDWHTAATNLIWGETHLRKPGFTALEGWWKNSRNDYALMRMVTTLALVFSNGYVLFSDPNALPTPDHLHDWYPFWDKSLGRPMGPLADPGKPNLSGAFMRAYEKGEVVFNPSTNKVVTVRFDEPHTSVATHQTNRSFTVQAGDGDIFLKKQ</sequence>
<proteinExistence type="predicted"/>
<dbReference type="Proteomes" id="UP000294498">
    <property type="component" value="Unassembled WGS sequence"/>
</dbReference>
<keyword evidence="3" id="KW-1185">Reference proteome</keyword>
<dbReference type="Pfam" id="PF14885">
    <property type="entry name" value="GHL15"/>
    <property type="match status" value="1"/>
</dbReference>
<feature type="signal peptide" evidence="1">
    <location>
        <begin position="1"/>
        <end position="17"/>
    </location>
</feature>
<protein>
    <submittedName>
        <fullName evidence="2">Putative glycosyl hydrolase-like family 15 (GHL15) protein</fullName>
    </submittedName>
</protein>
<dbReference type="InterPro" id="IPR029455">
    <property type="entry name" value="GHL15"/>
</dbReference>